<dbReference type="PANTHER" id="PTHR33910">
    <property type="entry name" value="PROTEIN TRANSLOCASE SUBUNIT SECE"/>
    <property type="match status" value="1"/>
</dbReference>
<dbReference type="GO" id="GO:0006886">
    <property type="term" value="P:intracellular protein transport"/>
    <property type="evidence" value="ECO:0007669"/>
    <property type="project" value="InterPro"/>
</dbReference>
<evidence type="ECO:0000256" key="4">
    <source>
        <dbReference type="ARBA" id="ARBA00022692"/>
    </source>
</evidence>
<dbReference type="InterPro" id="IPR005807">
    <property type="entry name" value="SecE_bac"/>
</dbReference>
<dbReference type="NCBIfam" id="TIGR00964">
    <property type="entry name" value="secE_bact"/>
    <property type="match status" value="1"/>
</dbReference>
<evidence type="ECO:0000256" key="3">
    <source>
        <dbReference type="ARBA" id="ARBA00022475"/>
    </source>
</evidence>
<keyword evidence="4 9" id="KW-0812">Transmembrane</keyword>
<dbReference type="PROSITE" id="PS01067">
    <property type="entry name" value="SECE_SEC61G"/>
    <property type="match status" value="1"/>
</dbReference>
<reference evidence="10" key="1">
    <citation type="journal article" date="2015" name="Nature">
        <title>Complex archaea that bridge the gap between prokaryotes and eukaryotes.</title>
        <authorList>
            <person name="Spang A."/>
            <person name="Saw J.H."/>
            <person name="Jorgensen S.L."/>
            <person name="Zaremba-Niedzwiedzka K."/>
            <person name="Martijn J."/>
            <person name="Lind A.E."/>
            <person name="van Eijk R."/>
            <person name="Schleper C."/>
            <person name="Guy L."/>
            <person name="Ettema T.J."/>
        </authorList>
    </citation>
    <scope>NUCLEOTIDE SEQUENCE</scope>
</reference>
<dbReference type="InterPro" id="IPR001901">
    <property type="entry name" value="Translocase_SecE/Sec61-g"/>
</dbReference>
<keyword evidence="5" id="KW-0653">Protein transport</keyword>
<protein>
    <recommendedName>
        <fullName evidence="11">Preprotein translocase subunit SecE</fullName>
    </recommendedName>
</protein>
<dbReference type="InterPro" id="IPR038379">
    <property type="entry name" value="SecE_sf"/>
</dbReference>
<evidence type="ECO:0000256" key="2">
    <source>
        <dbReference type="ARBA" id="ARBA00022448"/>
    </source>
</evidence>
<dbReference type="PANTHER" id="PTHR33910:SF1">
    <property type="entry name" value="PROTEIN TRANSLOCASE SUBUNIT SECE"/>
    <property type="match status" value="1"/>
</dbReference>
<feature type="non-terminal residue" evidence="10">
    <location>
        <position position="1"/>
    </location>
</feature>
<dbReference type="GO" id="GO:0005886">
    <property type="term" value="C:plasma membrane"/>
    <property type="evidence" value="ECO:0007669"/>
    <property type="project" value="TreeGrafter"/>
</dbReference>
<keyword evidence="2" id="KW-0813">Transport</keyword>
<keyword evidence="7" id="KW-0811">Translocation</keyword>
<feature type="transmembrane region" description="Helical" evidence="9">
    <location>
        <begin position="51"/>
        <end position="72"/>
    </location>
</feature>
<dbReference type="Gene3D" id="1.20.5.1030">
    <property type="entry name" value="Preprotein translocase secy subunit"/>
    <property type="match status" value="1"/>
</dbReference>
<proteinExistence type="inferred from homology"/>
<comment type="subcellular location">
    <subcellularLocation>
        <location evidence="1">Membrane</location>
    </subcellularLocation>
</comment>
<keyword evidence="6 9" id="KW-1133">Transmembrane helix</keyword>
<dbReference type="PRINTS" id="PR01650">
    <property type="entry name" value="SECETRNLCASE"/>
</dbReference>
<dbReference type="AlphaFoldDB" id="A0A0F9AW72"/>
<evidence type="ECO:0000256" key="9">
    <source>
        <dbReference type="SAM" id="Phobius"/>
    </source>
</evidence>
<dbReference type="HAMAP" id="MF_00422">
    <property type="entry name" value="SecE"/>
    <property type="match status" value="1"/>
</dbReference>
<dbReference type="NCBIfam" id="NF004378">
    <property type="entry name" value="PRK05740.2-4"/>
    <property type="match status" value="1"/>
</dbReference>
<evidence type="ECO:0000256" key="8">
    <source>
        <dbReference type="ARBA" id="ARBA00023136"/>
    </source>
</evidence>
<gene>
    <name evidence="10" type="ORF">LCGC14_2521770</name>
</gene>
<dbReference type="GO" id="GO:0008320">
    <property type="term" value="F:protein transmembrane transporter activity"/>
    <property type="evidence" value="ECO:0007669"/>
    <property type="project" value="InterPro"/>
</dbReference>
<evidence type="ECO:0000313" key="10">
    <source>
        <dbReference type="EMBL" id="KKL13839.1"/>
    </source>
</evidence>
<evidence type="ECO:0008006" key="11">
    <source>
        <dbReference type="Google" id="ProtNLM"/>
    </source>
</evidence>
<feature type="transmembrane region" description="Helical" evidence="9">
    <location>
        <begin position="25"/>
        <end position="45"/>
    </location>
</feature>
<dbReference type="GO" id="GO:0009306">
    <property type="term" value="P:protein secretion"/>
    <property type="evidence" value="ECO:0007669"/>
    <property type="project" value="InterPro"/>
</dbReference>
<feature type="transmembrane region" description="Helical" evidence="9">
    <location>
        <begin position="99"/>
        <end position="132"/>
    </location>
</feature>
<sequence length="133" mass="14837">FFNIRIHKLIPMESKAVQSNSRFDVVKWLVVFMLIALGVVGNQYFSAESVLYRVLALVGLAIVAALIALQTVRGRRFATLLKEARVEIRKVVWPTRPELVQTTVIVVVFVLVVSLLLWGMDSIISLLVAGFIG</sequence>
<organism evidence="10">
    <name type="scientific">marine sediment metagenome</name>
    <dbReference type="NCBI Taxonomy" id="412755"/>
    <lineage>
        <taxon>unclassified sequences</taxon>
        <taxon>metagenomes</taxon>
        <taxon>ecological metagenomes</taxon>
    </lineage>
</organism>
<name>A0A0F9AW72_9ZZZZ</name>
<dbReference type="Pfam" id="PF00584">
    <property type="entry name" value="SecE"/>
    <property type="match status" value="1"/>
</dbReference>
<keyword evidence="3" id="KW-1003">Cell membrane</keyword>
<accession>A0A0F9AW72</accession>
<dbReference type="GO" id="GO:0043952">
    <property type="term" value="P:protein transport by the Sec complex"/>
    <property type="evidence" value="ECO:0007669"/>
    <property type="project" value="TreeGrafter"/>
</dbReference>
<evidence type="ECO:0000256" key="6">
    <source>
        <dbReference type="ARBA" id="ARBA00022989"/>
    </source>
</evidence>
<evidence type="ECO:0000256" key="5">
    <source>
        <dbReference type="ARBA" id="ARBA00022927"/>
    </source>
</evidence>
<comment type="caution">
    <text evidence="10">The sequence shown here is derived from an EMBL/GenBank/DDBJ whole genome shotgun (WGS) entry which is preliminary data.</text>
</comment>
<dbReference type="EMBL" id="LAZR01040699">
    <property type="protein sequence ID" value="KKL13839.1"/>
    <property type="molecule type" value="Genomic_DNA"/>
</dbReference>
<dbReference type="GO" id="GO:0006605">
    <property type="term" value="P:protein targeting"/>
    <property type="evidence" value="ECO:0007669"/>
    <property type="project" value="InterPro"/>
</dbReference>
<evidence type="ECO:0000256" key="7">
    <source>
        <dbReference type="ARBA" id="ARBA00023010"/>
    </source>
</evidence>
<evidence type="ECO:0000256" key="1">
    <source>
        <dbReference type="ARBA" id="ARBA00004370"/>
    </source>
</evidence>
<keyword evidence="8 9" id="KW-0472">Membrane</keyword>